<dbReference type="Gramene" id="ONK72350">
    <property type="protein sequence ID" value="ONK72350"/>
    <property type="gene ID" value="A4U43_C04F18510"/>
</dbReference>
<dbReference type="AlphaFoldDB" id="A0A5P1F777"/>
<feature type="signal peptide" evidence="1">
    <location>
        <begin position="1"/>
        <end position="18"/>
    </location>
</feature>
<organism evidence="2 3">
    <name type="scientific">Asparagus officinalis</name>
    <name type="common">Garden asparagus</name>
    <dbReference type="NCBI Taxonomy" id="4686"/>
    <lineage>
        <taxon>Eukaryota</taxon>
        <taxon>Viridiplantae</taxon>
        <taxon>Streptophyta</taxon>
        <taxon>Embryophyta</taxon>
        <taxon>Tracheophyta</taxon>
        <taxon>Spermatophyta</taxon>
        <taxon>Magnoliopsida</taxon>
        <taxon>Liliopsida</taxon>
        <taxon>Asparagales</taxon>
        <taxon>Asparagaceae</taxon>
        <taxon>Asparagoideae</taxon>
        <taxon>Asparagus</taxon>
    </lineage>
</organism>
<evidence type="ECO:0000313" key="2">
    <source>
        <dbReference type="EMBL" id="ONK72350.1"/>
    </source>
</evidence>
<keyword evidence="1" id="KW-0732">Signal</keyword>
<protein>
    <submittedName>
        <fullName evidence="2">Uncharacterized protein</fullName>
    </submittedName>
</protein>
<gene>
    <name evidence="2" type="ORF">A4U43_C04F18510</name>
</gene>
<evidence type="ECO:0000256" key="1">
    <source>
        <dbReference type="SAM" id="SignalP"/>
    </source>
</evidence>
<evidence type="ECO:0000313" key="3">
    <source>
        <dbReference type="Proteomes" id="UP000243459"/>
    </source>
</evidence>
<accession>A0A5P1F777</accession>
<feature type="chain" id="PRO_5024445315" evidence="1">
    <location>
        <begin position="19"/>
        <end position="207"/>
    </location>
</feature>
<proteinExistence type="predicted"/>
<sequence length="207" mass="23596">MTSAHGRASLMIILVSFASECKDLIDFLNLSLHHCAVVSLKVLVSYQNHFEHNGTRDSKLRHVFYGHVPPYQEDSNQERIDAVRLGDYQTPRELITNAKFSIPKEDRLGKPQSFVFEYISLCLAHLDLTSKEDNMKVDFLKHDGDFCQERIFKDSIIGLCLGFVQEDTPVNEVPIVPNIYGSQLANTDTQYPKGDARFPSWVRSMDT</sequence>
<reference evidence="3" key="1">
    <citation type="journal article" date="2017" name="Nat. Commun.">
        <title>The asparagus genome sheds light on the origin and evolution of a young Y chromosome.</title>
        <authorList>
            <person name="Harkess A."/>
            <person name="Zhou J."/>
            <person name="Xu C."/>
            <person name="Bowers J.E."/>
            <person name="Van der Hulst R."/>
            <person name="Ayyampalayam S."/>
            <person name="Mercati F."/>
            <person name="Riccardi P."/>
            <person name="McKain M.R."/>
            <person name="Kakrana A."/>
            <person name="Tang H."/>
            <person name="Ray J."/>
            <person name="Groenendijk J."/>
            <person name="Arikit S."/>
            <person name="Mathioni S.M."/>
            <person name="Nakano M."/>
            <person name="Shan H."/>
            <person name="Telgmann-Rauber A."/>
            <person name="Kanno A."/>
            <person name="Yue Z."/>
            <person name="Chen H."/>
            <person name="Li W."/>
            <person name="Chen Y."/>
            <person name="Xu X."/>
            <person name="Zhang Y."/>
            <person name="Luo S."/>
            <person name="Chen H."/>
            <person name="Gao J."/>
            <person name="Mao Z."/>
            <person name="Pires J.C."/>
            <person name="Luo M."/>
            <person name="Kudrna D."/>
            <person name="Wing R.A."/>
            <person name="Meyers B.C."/>
            <person name="Yi K."/>
            <person name="Kong H."/>
            <person name="Lavrijsen P."/>
            <person name="Sunseri F."/>
            <person name="Falavigna A."/>
            <person name="Ye Y."/>
            <person name="Leebens-Mack J.H."/>
            <person name="Chen G."/>
        </authorList>
    </citation>
    <scope>NUCLEOTIDE SEQUENCE [LARGE SCALE GENOMIC DNA]</scope>
    <source>
        <strain evidence="3">cv. DH0086</strain>
    </source>
</reference>
<dbReference type="EMBL" id="CM007384">
    <property type="protein sequence ID" value="ONK72350.1"/>
    <property type="molecule type" value="Genomic_DNA"/>
</dbReference>
<name>A0A5P1F777_ASPOF</name>
<keyword evidence="3" id="KW-1185">Reference proteome</keyword>
<dbReference type="Proteomes" id="UP000243459">
    <property type="component" value="Chromosome 4"/>
</dbReference>